<dbReference type="STRING" id="442899.SAMN05720591_1121"/>
<dbReference type="InterPro" id="IPR027417">
    <property type="entry name" value="P-loop_NTPase"/>
</dbReference>
<dbReference type="RefSeq" id="WP_089801422.1">
    <property type="nucleotide sequence ID" value="NZ_BJYE01000012.1"/>
</dbReference>
<accession>A0A511X1E2</accession>
<dbReference type="SUPFAM" id="SSF52540">
    <property type="entry name" value="P-loop containing nucleoside triphosphate hydrolases"/>
    <property type="match status" value="1"/>
</dbReference>
<dbReference type="OrthoDB" id="9781752at2"/>
<dbReference type="Proteomes" id="UP000321400">
    <property type="component" value="Unassembled WGS sequence"/>
</dbReference>
<dbReference type="AlphaFoldDB" id="A0A511X1E2"/>
<dbReference type="EMBL" id="BJYE01000012">
    <property type="protein sequence ID" value="GEN56774.1"/>
    <property type="molecule type" value="Genomic_DNA"/>
</dbReference>
<protein>
    <submittedName>
        <fullName evidence="1">Uncharacterized protein</fullName>
    </submittedName>
</protein>
<sequence>MSPLIYFHAAETAKGRRDYLSSQLQGIDKIVEVNEPTRYETSRMLEEILLMWEKDYQESNPSLRNTPPIECLLDPLNPRLKLAVINREKKVACVTPVRLITEELREDYYHALKTALSLHDALEAIYIDVTDFDKLSNFFNQFIKEHITDLATSSSLNRQPKTFHRFLGSITAYGTIDFIPKLTETIGHRFFIKGRAGTGKSTILKRIAQEAHAVGFDTEVYHCGFDPDSLDMVIIRALDLAFFDSTLPHEHFPNRKGDELIDFYGDFIPKTTDEDNQHDINKLNNLIGSEIKKAIKILQEDDQRKKTLENTQPATVLAFNQRLRHYIDKL</sequence>
<name>A0A511X1E2_9BACI</name>
<evidence type="ECO:0000313" key="2">
    <source>
        <dbReference type="Proteomes" id="UP000321400"/>
    </source>
</evidence>
<organism evidence="1 2">
    <name type="scientific">Halolactibacillus alkaliphilus</name>
    <dbReference type="NCBI Taxonomy" id="442899"/>
    <lineage>
        <taxon>Bacteria</taxon>
        <taxon>Bacillati</taxon>
        <taxon>Bacillota</taxon>
        <taxon>Bacilli</taxon>
        <taxon>Bacillales</taxon>
        <taxon>Bacillaceae</taxon>
        <taxon>Halolactibacillus</taxon>
    </lineage>
</organism>
<keyword evidence="2" id="KW-1185">Reference proteome</keyword>
<evidence type="ECO:0000313" key="1">
    <source>
        <dbReference type="EMBL" id="GEN56774.1"/>
    </source>
</evidence>
<reference evidence="1 2" key="1">
    <citation type="submission" date="2019-07" db="EMBL/GenBank/DDBJ databases">
        <title>Whole genome shotgun sequence of Halolactibacillus alkaliphilus NBRC 103919.</title>
        <authorList>
            <person name="Hosoyama A."/>
            <person name="Uohara A."/>
            <person name="Ohji S."/>
            <person name="Ichikawa N."/>
        </authorList>
    </citation>
    <scope>NUCLEOTIDE SEQUENCE [LARGE SCALE GENOMIC DNA]</scope>
    <source>
        <strain evidence="1 2">NBRC 103919</strain>
    </source>
</reference>
<proteinExistence type="predicted"/>
<comment type="caution">
    <text evidence="1">The sequence shown here is derived from an EMBL/GenBank/DDBJ whole genome shotgun (WGS) entry which is preliminary data.</text>
</comment>
<gene>
    <name evidence="1" type="ORF">HAL01_12380</name>
</gene>